<keyword evidence="6 7" id="KW-0472">Membrane</keyword>
<gene>
    <name evidence="10" type="ORF">NOSIN_04975</name>
</gene>
<dbReference type="CDD" id="cd06261">
    <property type="entry name" value="TM_PBP2"/>
    <property type="match status" value="1"/>
</dbReference>
<protein>
    <submittedName>
        <fullName evidence="10">ABC transporter permease</fullName>
    </submittedName>
</protein>
<feature type="transmembrane region" description="Helical" evidence="7">
    <location>
        <begin position="137"/>
        <end position="157"/>
    </location>
</feature>
<dbReference type="GO" id="GO:0055085">
    <property type="term" value="P:transmembrane transport"/>
    <property type="evidence" value="ECO:0007669"/>
    <property type="project" value="InterPro"/>
</dbReference>
<feature type="region of interest" description="Disordered" evidence="8">
    <location>
        <begin position="1"/>
        <end position="39"/>
    </location>
</feature>
<dbReference type="InterPro" id="IPR035906">
    <property type="entry name" value="MetI-like_sf"/>
</dbReference>
<evidence type="ECO:0000256" key="4">
    <source>
        <dbReference type="ARBA" id="ARBA00022692"/>
    </source>
</evidence>
<comment type="caution">
    <text evidence="10">The sequence shown here is derived from an EMBL/GenBank/DDBJ whole genome shotgun (WGS) entry which is preliminary data.</text>
</comment>
<accession>A0A1V3BYB4</accession>
<dbReference type="STRING" id="501010.NOSIN_04975"/>
<feature type="domain" description="ABC transmembrane type-1" evidence="9">
    <location>
        <begin position="101"/>
        <end position="292"/>
    </location>
</feature>
<feature type="transmembrane region" description="Helical" evidence="7">
    <location>
        <begin position="213"/>
        <end position="238"/>
    </location>
</feature>
<dbReference type="AlphaFoldDB" id="A0A1V3BYB4"/>
<dbReference type="Gene3D" id="1.10.3720.10">
    <property type="entry name" value="MetI-like"/>
    <property type="match status" value="1"/>
</dbReference>
<dbReference type="OrthoDB" id="3524874at2"/>
<keyword evidence="2 7" id="KW-0813">Transport</keyword>
<evidence type="ECO:0000256" key="1">
    <source>
        <dbReference type="ARBA" id="ARBA00004651"/>
    </source>
</evidence>
<evidence type="ECO:0000256" key="6">
    <source>
        <dbReference type="ARBA" id="ARBA00023136"/>
    </source>
</evidence>
<dbReference type="RefSeq" id="WP_077689610.1">
    <property type="nucleotide sequence ID" value="NZ_MCOK01000001.1"/>
</dbReference>
<comment type="similarity">
    <text evidence="7">Belongs to the binding-protein-dependent transport system permease family.</text>
</comment>
<name>A0A1V3BYB4_9ACTN</name>
<dbReference type="Proteomes" id="UP000189004">
    <property type="component" value="Unassembled WGS sequence"/>
</dbReference>
<evidence type="ECO:0000256" key="3">
    <source>
        <dbReference type="ARBA" id="ARBA00022475"/>
    </source>
</evidence>
<evidence type="ECO:0000259" key="9">
    <source>
        <dbReference type="PROSITE" id="PS50928"/>
    </source>
</evidence>
<feature type="transmembrane region" description="Helical" evidence="7">
    <location>
        <begin position="169"/>
        <end position="192"/>
    </location>
</feature>
<evidence type="ECO:0000256" key="8">
    <source>
        <dbReference type="SAM" id="MobiDB-lite"/>
    </source>
</evidence>
<dbReference type="InterPro" id="IPR000515">
    <property type="entry name" value="MetI-like"/>
</dbReference>
<feature type="compositionally biased region" description="Low complexity" evidence="8">
    <location>
        <begin position="1"/>
        <end position="27"/>
    </location>
</feature>
<organism evidence="10 11">
    <name type="scientific">Nocardiopsis sinuspersici</name>
    <dbReference type="NCBI Taxonomy" id="501010"/>
    <lineage>
        <taxon>Bacteria</taxon>
        <taxon>Bacillati</taxon>
        <taxon>Actinomycetota</taxon>
        <taxon>Actinomycetes</taxon>
        <taxon>Streptosporangiales</taxon>
        <taxon>Nocardiopsidaceae</taxon>
        <taxon>Nocardiopsis</taxon>
    </lineage>
</organism>
<evidence type="ECO:0000256" key="7">
    <source>
        <dbReference type="RuleBase" id="RU363032"/>
    </source>
</evidence>
<keyword evidence="4 7" id="KW-0812">Transmembrane</keyword>
<keyword evidence="11" id="KW-1185">Reference proteome</keyword>
<dbReference type="PANTHER" id="PTHR32243:SF18">
    <property type="entry name" value="INNER MEMBRANE ABC TRANSPORTER PERMEASE PROTEIN YCJP"/>
    <property type="match status" value="1"/>
</dbReference>
<feature type="transmembrane region" description="Helical" evidence="7">
    <location>
        <begin position="271"/>
        <end position="292"/>
    </location>
</feature>
<sequence length="306" mass="31968">MSAVPSSAASKASAPAGPAPRGGAPDAAPRPRRPRVTRKARGDAASTVFGVLVLAVLLFPLYWMVNTALQPGAAMAELRWFPRTLDLGNFQRAWESQAGNLLTSILVALGAVAVCLAVAAPAAYALARFRLRGADTVVFATLITQMVPGVVVANALYNAYVELELVNSYLGLILADASLGIPFTIVLLRAFMVSIPEEVLEAGMLDGAGRLRVLVSVVLPMSRNALITGGLFTFLFAWSDFLFALTLNTTDAVKPVTLGIYEYIGAHVGDWGAVMAVAVLSSIPAAVLLVVAQKYVAAGISGGSIK</sequence>
<evidence type="ECO:0000313" key="10">
    <source>
        <dbReference type="EMBL" id="OOC53249.1"/>
    </source>
</evidence>
<dbReference type="PANTHER" id="PTHR32243">
    <property type="entry name" value="MALTOSE TRANSPORT SYSTEM PERMEASE-RELATED"/>
    <property type="match status" value="1"/>
</dbReference>
<feature type="compositionally biased region" description="Basic residues" evidence="8">
    <location>
        <begin position="30"/>
        <end position="39"/>
    </location>
</feature>
<dbReference type="PROSITE" id="PS50928">
    <property type="entry name" value="ABC_TM1"/>
    <property type="match status" value="1"/>
</dbReference>
<dbReference type="InterPro" id="IPR050901">
    <property type="entry name" value="BP-dep_ABC_trans_perm"/>
</dbReference>
<feature type="transmembrane region" description="Helical" evidence="7">
    <location>
        <begin position="101"/>
        <end position="125"/>
    </location>
</feature>
<dbReference type="SUPFAM" id="SSF161098">
    <property type="entry name" value="MetI-like"/>
    <property type="match status" value="1"/>
</dbReference>
<keyword evidence="5 7" id="KW-1133">Transmembrane helix</keyword>
<comment type="subcellular location">
    <subcellularLocation>
        <location evidence="1 7">Cell membrane</location>
        <topology evidence="1 7">Multi-pass membrane protein</topology>
    </subcellularLocation>
</comment>
<evidence type="ECO:0000256" key="5">
    <source>
        <dbReference type="ARBA" id="ARBA00022989"/>
    </source>
</evidence>
<feature type="transmembrane region" description="Helical" evidence="7">
    <location>
        <begin position="42"/>
        <end position="65"/>
    </location>
</feature>
<proteinExistence type="inferred from homology"/>
<dbReference type="GO" id="GO:0005886">
    <property type="term" value="C:plasma membrane"/>
    <property type="evidence" value="ECO:0007669"/>
    <property type="project" value="UniProtKB-SubCell"/>
</dbReference>
<keyword evidence="3" id="KW-1003">Cell membrane</keyword>
<dbReference type="EMBL" id="MCOK01000001">
    <property type="protein sequence ID" value="OOC53249.1"/>
    <property type="molecule type" value="Genomic_DNA"/>
</dbReference>
<reference evidence="11" key="1">
    <citation type="submission" date="2016-08" db="EMBL/GenBank/DDBJ databases">
        <authorList>
            <person name="Tokovenko B."/>
            <person name="Kalinowski J."/>
        </authorList>
    </citation>
    <scope>NUCLEOTIDE SEQUENCE [LARGE SCALE GENOMIC DNA]</scope>
    <source>
        <strain evidence="11">UTMC102</strain>
    </source>
</reference>
<evidence type="ECO:0000313" key="11">
    <source>
        <dbReference type="Proteomes" id="UP000189004"/>
    </source>
</evidence>
<dbReference type="Pfam" id="PF00528">
    <property type="entry name" value="BPD_transp_1"/>
    <property type="match status" value="1"/>
</dbReference>
<evidence type="ECO:0000256" key="2">
    <source>
        <dbReference type="ARBA" id="ARBA00022448"/>
    </source>
</evidence>